<organism evidence="14 15">
    <name type="scientific">Rhinocladiella mackenziei CBS 650.93</name>
    <dbReference type="NCBI Taxonomy" id="1442369"/>
    <lineage>
        <taxon>Eukaryota</taxon>
        <taxon>Fungi</taxon>
        <taxon>Dikarya</taxon>
        <taxon>Ascomycota</taxon>
        <taxon>Pezizomycotina</taxon>
        <taxon>Eurotiomycetes</taxon>
        <taxon>Chaetothyriomycetidae</taxon>
        <taxon>Chaetothyriales</taxon>
        <taxon>Herpotrichiellaceae</taxon>
        <taxon>Rhinocladiella</taxon>
    </lineage>
</organism>
<dbReference type="OrthoDB" id="65596at2759"/>
<evidence type="ECO:0000256" key="5">
    <source>
        <dbReference type="ARBA" id="ARBA00022723"/>
    </source>
</evidence>
<keyword evidence="9 11" id="KW-0788">Thiol protease</keyword>
<dbReference type="GO" id="GO:0005829">
    <property type="term" value="C:cytosol"/>
    <property type="evidence" value="ECO:0007669"/>
    <property type="project" value="TreeGrafter"/>
</dbReference>
<keyword evidence="15" id="KW-1185">Reference proteome</keyword>
<accession>A0A0D2IBW7</accession>
<dbReference type="InterPro" id="IPR048857">
    <property type="entry name" value="OTU1_Ubl"/>
</dbReference>
<evidence type="ECO:0000256" key="10">
    <source>
        <dbReference type="ARBA" id="ARBA00022833"/>
    </source>
</evidence>
<evidence type="ECO:0000256" key="7">
    <source>
        <dbReference type="ARBA" id="ARBA00022786"/>
    </source>
</evidence>
<dbReference type="GO" id="GO:0030968">
    <property type="term" value="P:endoplasmic reticulum unfolded protein response"/>
    <property type="evidence" value="ECO:0007669"/>
    <property type="project" value="TreeGrafter"/>
</dbReference>
<evidence type="ECO:0000256" key="3">
    <source>
        <dbReference type="ARBA" id="ARBA00022490"/>
    </source>
</evidence>
<dbReference type="HOGENOM" id="CLU_049327_0_0_1"/>
<keyword evidence="5" id="KW-0479">Metal-binding</keyword>
<dbReference type="Pfam" id="PF02338">
    <property type="entry name" value="OTU"/>
    <property type="match status" value="1"/>
</dbReference>
<dbReference type="InterPro" id="IPR003323">
    <property type="entry name" value="OTU_dom"/>
</dbReference>
<dbReference type="Pfam" id="PF21403">
    <property type="entry name" value="OTU1_UBXL"/>
    <property type="match status" value="1"/>
</dbReference>
<dbReference type="InterPro" id="IPR057766">
    <property type="entry name" value="Znf-C2H2_OTU1-like_C"/>
</dbReference>
<evidence type="ECO:0000256" key="4">
    <source>
        <dbReference type="ARBA" id="ARBA00022670"/>
    </source>
</evidence>
<feature type="region of interest" description="Disordered" evidence="12">
    <location>
        <begin position="80"/>
        <end position="133"/>
    </location>
</feature>
<evidence type="ECO:0000256" key="2">
    <source>
        <dbReference type="ARBA" id="ARBA00004496"/>
    </source>
</evidence>
<comment type="catalytic activity">
    <reaction evidence="1 11">
        <text>Thiol-dependent hydrolysis of ester, thioester, amide, peptide and isopeptide bonds formed by the C-terminal Gly of ubiquitin (a 76-residue protein attached to proteins as an intracellular targeting signal).</text>
        <dbReference type="EC" id="3.4.19.12"/>
    </reaction>
</comment>
<dbReference type="PANTHER" id="PTHR13312">
    <property type="entry name" value="HIV-INDUCED PROTEIN-7-LIKE PROTEASE"/>
    <property type="match status" value="1"/>
</dbReference>
<reference evidence="14 15" key="1">
    <citation type="submission" date="2015-01" db="EMBL/GenBank/DDBJ databases">
        <title>The Genome Sequence of Rhinocladiella mackenzie CBS 650.93.</title>
        <authorList>
            <consortium name="The Broad Institute Genomics Platform"/>
            <person name="Cuomo C."/>
            <person name="de Hoog S."/>
            <person name="Gorbushina A."/>
            <person name="Stielow B."/>
            <person name="Teixiera M."/>
            <person name="Abouelleil A."/>
            <person name="Chapman S.B."/>
            <person name="Priest M."/>
            <person name="Young S.K."/>
            <person name="Wortman J."/>
            <person name="Nusbaum C."/>
            <person name="Birren B."/>
        </authorList>
    </citation>
    <scope>NUCLEOTIDE SEQUENCE [LARGE SCALE GENOMIC DNA]</scope>
    <source>
        <strain evidence="14 15">CBS 650.93</strain>
    </source>
</reference>
<proteinExistence type="predicted"/>
<dbReference type="CDD" id="cd22745">
    <property type="entry name" value="OTU_OTU1"/>
    <property type="match status" value="1"/>
</dbReference>
<keyword evidence="8 11" id="KW-0378">Hydrolase</keyword>
<keyword evidence="6" id="KW-0863">Zinc-finger</keyword>
<dbReference type="AlphaFoldDB" id="A0A0D2IBW7"/>
<dbReference type="EMBL" id="KN847482">
    <property type="protein sequence ID" value="KIX00761.1"/>
    <property type="molecule type" value="Genomic_DNA"/>
</dbReference>
<evidence type="ECO:0000259" key="13">
    <source>
        <dbReference type="PROSITE" id="PS50802"/>
    </source>
</evidence>
<dbReference type="GeneID" id="25297897"/>
<dbReference type="GO" id="GO:0004843">
    <property type="term" value="F:cysteine-type deubiquitinase activity"/>
    <property type="evidence" value="ECO:0007669"/>
    <property type="project" value="UniProtKB-UniRule"/>
</dbReference>
<evidence type="ECO:0000256" key="11">
    <source>
        <dbReference type="RuleBase" id="RU367104"/>
    </source>
</evidence>
<dbReference type="SUPFAM" id="SSF54001">
    <property type="entry name" value="Cysteine proteinases"/>
    <property type="match status" value="1"/>
</dbReference>
<evidence type="ECO:0000256" key="8">
    <source>
        <dbReference type="ARBA" id="ARBA00022801"/>
    </source>
</evidence>
<feature type="compositionally biased region" description="Polar residues" evidence="12">
    <location>
        <begin position="80"/>
        <end position="94"/>
    </location>
</feature>
<keyword evidence="10" id="KW-0862">Zinc</keyword>
<dbReference type="GO" id="GO:0036503">
    <property type="term" value="P:ERAD pathway"/>
    <property type="evidence" value="ECO:0007669"/>
    <property type="project" value="TreeGrafter"/>
</dbReference>
<feature type="domain" description="OTU" evidence="13">
    <location>
        <begin position="152"/>
        <end position="273"/>
    </location>
</feature>
<dbReference type="PANTHER" id="PTHR13312:SF0">
    <property type="entry name" value="UBIQUITIN THIOESTERASE OTU1"/>
    <property type="match status" value="1"/>
</dbReference>
<dbReference type="Pfam" id="PF24560">
    <property type="entry name" value="zf-C2H2_OTU1_C"/>
    <property type="match status" value="1"/>
</dbReference>
<dbReference type="EC" id="3.4.19.12" evidence="11"/>
<dbReference type="PROSITE" id="PS50802">
    <property type="entry name" value="OTU"/>
    <property type="match status" value="1"/>
</dbReference>
<keyword evidence="7 11" id="KW-0833">Ubl conjugation pathway</keyword>
<dbReference type="InterPro" id="IPR038765">
    <property type="entry name" value="Papain-like_cys_pep_sf"/>
</dbReference>
<evidence type="ECO:0000256" key="1">
    <source>
        <dbReference type="ARBA" id="ARBA00000707"/>
    </source>
</evidence>
<gene>
    <name evidence="14" type="ORF">Z518_09826</name>
</gene>
<dbReference type="STRING" id="1442369.A0A0D2IBW7"/>
<sequence>MRIRIRGPSGTSSTATLDDTATVETLRKTIATETSLSSFDVKFGYPPKSLNLDQFPPSKPLSELDVKLNGEQLIINNVETAAQKGPTQQTSPGPTNIAGHSGDKNTSSTTSSSKPAVKSERTSAAPLSLSRKENIEMADPPEIFLPNLGGSLVLRIMPDDNSCLFRAVASAVMSDMDTMTELRSIVAQTIQGNPQKYTRAILDNKDPDAYCRWIQTEDAWGGQIELDILSQQFDIEICSIDVQSLRVDRYNEGAPRRCFIVYSGIHYDTIALSLFGTAPEDDVKQFEQPLSDEVLPQAVALCRKLQARHYYTDTAGFKLKCGDCGATCIGEAGATQHAQQTGHYNFGEAS</sequence>
<comment type="function">
    <text evidence="11">Hydrolase that can remove conjugated ubiquitin from proteins and may therefore play an important regulatory role at the level of protein turnover by preventing degradation.</text>
</comment>
<evidence type="ECO:0000256" key="12">
    <source>
        <dbReference type="SAM" id="MobiDB-lite"/>
    </source>
</evidence>
<evidence type="ECO:0000256" key="6">
    <source>
        <dbReference type="ARBA" id="ARBA00022771"/>
    </source>
</evidence>
<keyword evidence="4" id="KW-0645">Protease</keyword>
<dbReference type="Proteomes" id="UP000053617">
    <property type="component" value="Unassembled WGS sequence"/>
</dbReference>
<keyword evidence="3 11" id="KW-0963">Cytoplasm</keyword>
<dbReference type="VEuPathDB" id="FungiDB:Z518_09826"/>
<evidence type="ECO:0000313" key="15">
    <source>
        <dbReference type="Proteomes" id="UP000053617"/>
    </source>
</evidence>
<protein>
    <recommendedName>
        <fullName evidence="11">Ubiquitin thioesterase OTU</fullName>
        <ecNumber evidence="11">3.4.19.12</ecNumber>
    </recommendedName>
</protein>
<comment type="subcellular location">
    <subcellularLocation>
        <location evidence="2 11">Cytoplasm</location>
    </subcellularLocation>
</comment>
<dbReference type="RefSeq" id="XP_013267897.1">
    <property type="nucleotide sequence ID" value="XM_013412443.1"/>
</dbReference>
<dbReference type="GO" id="GO:0005634">
    <property type="term" value="C:nucleus"/>
    <property type="evidence" value="ECO:0007669"/>
    <property type="project" value="TreeGrafter"/>
</dbReference>
<name>A0A0D2IBW7_9EURO</name>
<evidence type="ECO:0000313" key="14">
    <source>
        <dbReference type="EMBL" id="KIX00761.1"/>
    </source>
</evidence>
<dbReference type="GO" id="GO:0016579">
    <property type="term" value="P:protein deubiquitination"/>
    <property type="evidence" value="ECO:0007669"/>
    <property type="project" value="TreeGrafter"/>
</dbReference>
<dbReference type="GO" id="GO:0008270">
    <property type="term" value="F:zinc ion binding"/>
    <property type="evidence" value="ECO:0007669"/>
    <property type="project" value="UniProtKB-KW"/>
</dbReference>
<dbReference type="Gene3D" id="3.90.70.80">
    <property type="match status" value="1"/>
</dbReference>
<evidence type="ECO:0000256" key="9">
    <source>
        <dbReference type="ARBA" id="ARBA00022807"/>
    </source>
</evidence>
<dbReference type="FunFam" id="3.90.70.80:FF:000016">
    <property type="entry name" value="Putative ubiquitin thioesterase otu1"/>
    <property type="match status" value="1"/>
</dbReference>
<dbReference type="Gene3D" id="3.10.20.90">
    <property type="entry name" value="Phosphatidylinositol 3-kinase Catalytic Subunit, Chain A, domain 1"/>
    <property type="match status" value="1"/>
</dbReference>